<dbReference type="RefSeq" id="WP_386758826.1">
    <property type="nucleotide sequence ID" value="NZ_JBHRXK010000003.1"/>
</dbReference>
<evidence type="ECO:0000256" key="3">
    <source>
        <dbReference type="ARBA" id="ARBA00022692"/>
    </source>
</evidence>
<reference evidence="8" key="1">
    <citation type="journal article" date="2019" name="Int. J. Syst. Evol. Microbiol.">
        <title>The Global Catalogue of Microorganisms (GCM) 10K type strain sequencing project: providing services to taxonomists for standard genome sequencing and annotation.</title>
        <authorList>
            <consortium name="The Broad Institute Genomics Platform"/>
            <consortium name="The Broad Institute Genome Sequencing Center for Infectious Disease"/>
            <person name="Wu L."/>
            <person name="Ma J."/>
        </authorList>
    </citation>
    <scope>NUCLEOTIDE SEQUENCE [LARGE SCALE GENOMIC DNA]</scope>
    <source>
        <strain evidence="8">KCTC 42875</strain>
    </source>
</reference>
<keyword evidence="8" id="KW-1185">Reference proteome</keyword>
<dbReference type="PANTHER" id="PTHR47685">
    <property type="entry name" value="MAGNESIUM TRANSPORT PROTEIN CORA"/>
    <property type="match status" value="1"/>
</dbReference>
<proteinExistence type="inferred from homology"/>
<dbReference type="Pfam" id="PF01544">
    <property type="entry name" value="CorA"/>
    <property type="match status" value="1"/>
</dbReference>
<comment type="subcellular location">
    <subcellularLocation>
        <location evidence="1">Membrane</location>
        <topology evidence="1">Multi-pass membrane protein</topology>
    </subcellularLocation>
</comment>
<comment type="similarity">
    <text evidence="2">Belongs to the CorA metal ion transporter (MIT) (TC 1.A.35) family.</text>
</comment>
<dbReference type="InterPro" id="IPR045863">
    <property type="entry name" value="CorA_TM1_TM2"/>
</dbReference>
<keyword evidence="5 6" id="KW-0472">Membrane</keyword>
<evidence type="ECO:0000313" key="7">
    <source>
        <dbReference type="EMBL" id="MFC3551074.1"/>
    </source>
</evidence>
<keyword evidence="4 6" id="KW-1133">Transmembrane helix</keyword>
<name>A0ABV7RN57_9GAMM</name>
<dbReference type="InterPro" id="IPR050829">
    <property type="entry name" value="CorA_MIT"/>
</dbReference>
<gene>
    <name evidence="7" type="ORF">ACFOLC_08580</name>
</gene>
<dbReference type="InterPro" id="IPR002523">
    <property type="entry name" value="MgTranspt_CorA/ZnTranspt_ZntB"/>
</dbReference>
<dbReference type="PANTHER" id="PTHR47685:SF1">
    <property type="entry name" value="MAGNESIUM TRANSPORT PROTEIN CORA"/>
    <property type="match status" value="1"/>
</dbReference>
<comment type="caution">
    <text evidence="7">The sequence shown here is derived from an EMBL/GenBank/DDBJ whole genome shotgun (WGS) entry which is preliminary data.</text>
</comment>
<evidence type="ECO:0000256" key="1">
    <source>
        <dbReference type="ARBA" id="ARBA00004141"/>
    </source>
</evidence>
<dbReference type="EMBL" id="JBHRXK010000003">
    <property type="protein sequence ID" value="MFC3551074.1"/>
    <property type="molecule type" value="Genomic_DNA"/>
</dbReference>
<evidence type="ECO:0000256" key="4">
    <source>
        <dbReference type="ARBA" id="ARBA00022989"/>
    </source>
</evidence>
<evidence type="ECO:0000256" key="2">
    <source>
        <dbReference type="ARBA" id="ARBA00009765"/>
    </source>
</evidence>
<dbReference type="Gene3D" id="3.30.460.20">
    <property type="entry name" value="CorA soluble domain-like"/>
    <property type="match status" value="1"/>
</dbReference>
<accession>A0ABV7RN57</accession>
<dbReference type="Proteomes" id="UP001595740">
    <property type="component" value="Unassembled WGS sequence"/>
</dbReference>
<evidence type="ECO:0000256" key="5">
    <source>
        <dbReference type="ARBA" id="ARBA00023136"/>
    </source>
</evidence>
<feature type="transmembrane region" description="Helical" evidence="6">
    <location>
        <begin position="296"/>
        <end position="316"/>
    </location>
</feature>
<dbReference type="InterPro" id="IPR045861">
    <property type="entry name" value="CorA_cytoplasmic_dom"/>
</dbReference>
<dbReference type="Gene3D" id="1.20.58.340">
    <property type="entry name" value="Magnesium transport protein CorA, transmembrane region"/>
    <property type="match status" value="1"/>
</dbReference>
<dbReference type="SUPFAM" id="SSF143865">
    <property type="entry name" value="CorA soluble domain-like"/>
    <property type="match status" value="1"/>
</dbReference>
<protein>
    <submittedName>
        <fullName evidence="7">CorA family divalent cation transporter</fullName>
    </submittedName>
</protein>
<organism evidence="7 8">
    <name type="scientific">Lysobacter cavernae</name>
    <dbReference type="NCBI Taxonomy" id="1685901"/>
    <lineage>
        <taxon>Bacteria</taxon>
        <taxon>Pseudomonadati</taxon>
        <taxon>Pseudomonadota</taxon>
        <taxon>Gammaproteobacteria</taxon>
        <taxon>Lysobacterales</taxon>
        <taxon>Lysobacteraceae</taxon>
        <taxon>Lysobacter</taxon>
    </lineage>
</organism>
<keyword evidence="3 6" id="KW-0812">Transmembrane</keyword>
<sequence length="323" mass="36282">MIRSIHRNHDKIETRAGIAELPVEGGFLWIDVGQSDADTLAELRVRYNVDPQLAHTSVHEDEEYLYLFAEIVAMDERREPEFHKVTFVLGDRVLVTLHDTAEFTPLNRAMQRLARRPQQATDAKSLLRMILAGINDGTSQVIEAIAEALEQTADTIARLSNETGTDGRELGVSDLTETLLELNDSEELISNCLESQLALARVVRYLNGEVDPRKDPDLQGLVKELIADVNGVKEHAAFEHDKVRYLQNSVVGLLNIKQNQIVKVFTIITAVFLPPTLVATFYGMNFSVMPELSWKHGFAMSIVLTLVAALLPLIYIKRKGWLR</sequence>
<dbReference type="SUPFAM" id="SSF144083">
    <property type="entry name" value="Magnesium transport protein CorA, transmembrane region"/>
    <property type="match status" value="1"/>
</dbReference>
<evidence type="ECO:0000313" key="8">
    <source>
        <dbReference type="Proteomes" id="UP001595740"/>
    </source>
</evidence>
<evidence type="ECO:0000256" key="6">
    <source>
        <dbReference type="SAM" id="Phobius"/>
    </source>
</evidence>
<feature type="transmembrane region" description="Helical" evidence="6">
    <location>
        <begin position="264"/>
        <end position="284"/>
    </location>
</feature>